<dbReference type="GO" id="GO:0005524">
    <property type="term" value="F:ATP binding"/>
    <property type="evidence" value="ECO:0007669"/>
    <property type="project" value="UniProtKB-KW"/>
</dbReference>
<dbReference type="InterPro" id="IPR003439">
    <property type="entry name" value="ABC_transporter-like_ATP-bd"/>
</dbReference>
<evidence type="ECO:0000256" key="2">
    <source>
        <dbReference type="ARBA" id="ARBA00022840"/>
    </source>
</evidence>
<dbReference type="PROSITE" id="PS50893">
    <property type="entry name" value="ABC_TRANSPORTER_2"/>
    <property type="match status" value="2"/>
</dbReference>
<organism evidence="4 5">
    <name type="scientific">Leuconostoc pseudomesenteroides</name>
    <dbReference type="NCBI Taxonomy" id="33968"/>
    <lineage>
        <taxon>Bacteria</taxon>
        <taxon>Bacillati</taxon>
        <taxon>Bacillota</taxon>
        <taxon>Bacilli</taxon>
        <taxon>Lactobacillales</taxon>
        <taxon>Lactobacillaceae</taxon>
        <taxon>Leuconostoc</taxon>
    </lineage>
</organism>
<keyword evidence="5" id="KW-1185">Reference proteome</keyword>
<evidence type="ECO:0000259" key="3">
    <source>
        <dbReference type="PROSITE" id="PS50893"/>
    </source>
</evidence>
<accession>A0ABT6HDD6</accession>
<evidence type="ECO:0000313" key="4">
    <source>
        <dbReference type="EMBL" id="MDG9734086.1"/>
    </source>
</evidence>
<dbReference type="InterPro" id="IPR003593">
    <property type="entry name" value="AAA+_ATPase"/>
</dbReference>
<dbReference type="RefSeq" id="WP_010296508.1">
    <property type="nucleotide sequence ID" value="NZ_JAAXPY010000017.1"/>
</dbReference>
<dbReference type="SUPFAM" id="SSF52540">
    <property type="entry name" value="P-loop containing nucleoside triphosphate hydrolases"/>
    <property type="match status" value="2"/>
</dbReference>
<dbReference type="InterPro" id="IPR051309">
    <property type="entry name" value="ABCF_ATPase"/>
</dbReference>
<dbReference type="Pfam" id="PF12848">
    <property type="entry name" value="ABC_tran_Xtn"/>
    <property type="match status" value="1"/>
</dbReference>
<keyword evidence="2 4" id="KW-0067">ATP-binding</keyword>
<dbReference type="Gene3D" id="3.40.50.300">
    <property type="entry name" value="P-loop containing nucleotide triphosphate hydrolases"/>
    <property type="match status" value="2"/>
</dbReference>
<dbReference type="PANTHER" id="PTHR42855:SF2">
    <property type="entry name" value="DRUG RESISTANCE ABC TRANSPORTER,ATP-BINDING PROTEIN"/>
    <property type="match status" value="1"/>
</dbReference>
<name>A0ABT6HDD6_LEUPS</name>
<proteinExistence type="predicted"/>
<keyword evidence="1" id="KW-0547">Nucleotide-binding</keyword>
<gene>
    <name evidence="4" type="ORF">P1N92_08135</name>
</gene>
<protein>
    <submittedName>
        <fullName evidence="4">ABC-F family ATP-binding cassette domain-containing protein</fullName>
    </submittedName>
</protein>
<dbReference type="NCBIfam" id="NF000355">
    <property type="entry name" value="ribo_prot_ABC_F"/>
    <property type="match status" value="1"/>
</dbReference>
<dbReference type="PANTHER" id="PTHR42855">
    <property type="entry name" value="ABC TRANSPORTER ATP-BINDING SUBUNIT"/>
    <property type="match status" value="1"/>
</dbReference>
<feature type="domain" description="ABC transporter" evidence="3">
    <location>
        <begin position="347"/>
        <end position="544"/>
    </location>
</feature>
<feature type="domain" description="ABC transporter" evidence="3">
    <location>
        <begin position="20"/>
        <end position="273"/>
    </location>
</feature>
<dbReference type="PROSITE" id="PS00211">
    <property type="entry name" value="ABC_TRANSPORTER_1"/>
    <property type="match status" value="1"/>
</dbReference>
<comment type="caution">
    <text evidence="4">The sequence shown here is derived from an EMBL/GenBank/DDBJ whole genome shotgun (WGS) entry which is preliminary data.</text>
</comment>
<sequence>MAASFWGSFFVVKGSIMNILDLNQISQSFAGNDILRDITFTVSEQDKVAIVGRNGSGKSTLLKIIAQENQPQKGTLSFQKNTKIAYVGQRLNDVKHKTVLNILKNGFPSLVMMEKAIARLEKRMAAGEILSEKDYERYGNLLDDFQVSGGYEMTSKIESIANGLGIGDLLSQEWQTLSGGQRTKTKLALSLVQSSNLLILDEPTNHLDLKTTDWLIDYIRNYKGAVIVVSHDRHFIDQIVTRVIEIEDGSSSLYEGNYSFYVAEKQVRIEKAFQKYSDQQDRIKKMKQSIHQLKEWAHIYNNEKFASRARSMQKALDKLEIIQRPNLTEKNMTMNLSAADQSSKIVFEVKGVSYNLSTQPLLKNIDLTVTRGNRVAILGDNGVGKSTLLKILLGLKQPTTGVVHTGPNLSIGYFSQFEAELEPQKTVLESYIKQVPMSEADARYQLSKFLFYKEDVFKKVKSLSGGERKRLRWAQIIGQHPNVIVLDEPTNDLDIGSIEMLEDTLDDYEGTVLAVSHDRYFVNNHFDIHYVLENKQLVKTIYKL</sequence>
<dbReference type="CDD" id="cd03221">
    <property type="entry name" value="ABCF_EF-3"/>
    <property type="match status" value="2"/>
</dbReference>
<dbReference type="InterPro" id="IPR017871">
    <property type="entry name" value="ABC_transporter-like_CS"/>
</dbReference>
<dbReference type="EMBL" id="JARGDN010000011">
    <property type="protein sequence ID" value="MDG9734086.1"/>
    <property type="molecule type" value="Genomic_DNA"/>
</dbReference>
<dbReference type="InterPro" id="IPR032781">
    <property type="entry name" value="ABC_tran_Xtn"/>
</dbReference>
<evidence type="ECO:0000313" key="5">
    <source>
        <dbReference type="Proteomes" id="UP001529201"/>
    </source>
</evidence>
<dbReference type="InterPro" id="IPR027417">
    <property type="entry name" value="P-loop_NTPase"/>
</dbReference>
<evidence type="ECO:0000256" key="1">
    <source>
        <dbReference type="ARBA" id="ARBA00022741"/>
    </source>
</evidence>
<dbReference type="SMART" id="SM00382">
    <property type="entry name" value="AAA"/>
    <property type="match status" value="2"/>
</dbReference>
<dbReference type="Proteomes" id="UP001529201">
    <property type="component" value="Unassembled WGS sequence"/>
</dbReference>
<dbReference type="Pfam" id="PF00005">
    <property type="entry name" value="ABC_tran"/>
    <property type="match status" value="2"/>
</dbReference>
<reference evidence="4 5" key="1">
    <citation type="submission" date="2023-02" db="EMBL/GenBank/DDBJ databases">
        <title>Antimicrobial susceptibility testing and tentative epidemiological cut-off values for Lactobacillaceae family species intended for ingestion.</title>
        <authorList>
            <person name="Noehr-Meldgaard K."/>
            <person name="Struve C."/>
            <person name="Ingmer H."/>
            <person name="Koza A."/>
            <person name="Al-Nakeeb K."/>
            <person name="Agersoe Y."/>
        </authorList>
    </citation>
    <scope>NUCLEOTIDE SEQUENCE [LARGE SCALE GENOMIC DNA]</scope>
    <source>
        <strain evidence="4 5">DSM 20193</strain>
    </source>
</reference>